<evidence type="ECO:0000313" key="1">
    <source>
        <dbReference type="EMBL" id="SEG29628.1"/>
    </source>
</evidence>
<dbReference type="PANTHER" id="PTHR33973:SF4">
    <property type="entry name" value="OS07G0153300 PROTEIN"/>
    <property type="match status" value="1"/>
</dbReference>
<protein>
    <recommendedName>
        <fullName evidence="3">Cyclopropane-fatty-acyl-phospholipid synthase</fullName>
    </recommendedName>
</protein>
<evidence type="ECO:0000313" key="2">
    <source>
        <dbReference type="Proteomes" id="UP000236742"/>
    </source>
</evidence>
<dbReference type="PANTHER" id="PTHR33973">
    <property type="entry name" value="OS07G0153300 PROTEIN"/>
    <property type="match status" value="1"/>
</dbReference>
<gene>
    <name evidence="1" type="ORF">SAMN05421751_1267</name>
</gene>
<reference evidence="1 2" key="1">
    <citation type="submission" date="2016-10" db="EMBL/GenBank/DDBJ databases">
        <authorList>
            <person name="de Groot N.N."/>
        </authorList>
    </citation>
    <scope>NUCLEOTIDE SEQUENCE [LARGE SCALE GENOMIC DNA]</scope>
    <source>
        <strain evidence="1 2">DSM 23413</strain>
    </source>
</reference>
<organism evidence="1 2">
    <name type="scientific">Jhaorihella thermophila</name>
    <dbReference type="NCBI Taxonomy" id="488547"/>
    <lineage>
        <taxon>Bacteria</taxon>
        <taxon>Pseudomonadati</taxon>
        <taxon>Pseudomonadota</taxon>
        <taxon>Alphaproteobacteria</taxon>
        <taxon>Rhodobacterales</taxon>
        <taxon>Paracoccaceae</taxon>
        <taxon>Jhaorihella</taxon>
    </lineage>
</organism>
<dbReference type="RefSeq" id="WP_104009258.1">
    <property type="nucleotide sequence ID" value="NZ_FNVD01000026.1"/>
</dbReference>
<name>A0A1H5Z061_9RHOB</name>
<dbReference type="Pfam" id="PF07103">
    <property type="entry name" value="DUF1365"/>
    <property type="match status" value="1"/>
</dbReference>
<evidence type="ECO:0008006" key="3">
    <source>
        <dbReference type="Google" id="ProtNLM"/>
    </source>
</evidence>
<dbReference type="InterPro" id="IPR010775">
    <property type="entry name" value="DUF1365"/>
</dbReference>
<accession>A0A1H5Z061</accession>
<dbReference type="OrthoDB" id="9778801at2"/>
<keyword evidence="2" id="KW-1185">Reference proteome</keyword>
<dbReference type="AlphaFoldDB" id="A0A1H5Z061"/>
<proteinExistence type="predicted"/>
<sequence length="261" mass="28871">MSALPAMPLRLAGRTTHRRRGPVSHSLSHRVEMVLIDPEANAEAEPEAGAPLPWPLRRGRFGLLAVRSVDHGGPPGRGRGAPWAREVLGRRGIRPDRLGLLTTPRFLWWSFNPVSFWLAWKGGALVAVIAEVTNTWGDRHSYLCHHPDGRPIAPEDTLTAAKIFHVSPFQDVAGDYAFRFDIRPEALDIRILHRNGAEGVAARLTGPLIPLARRAAFALLLRHPLGPLRTLALIHWHAARLALKGARWRDRPAPPAQETSP</sequence>
<dbReference type="Proteomes" id="UP000236742">
    <property type="component" value="Unassembled WGS sequence"/>
</dbReference>
<dbReference type="EMBL" id="FNVD01000026">
    <property type="protein sequence ID" value="SEG29628.1"/>
    <property type="molecule type" value="Genomic_DNA"/>
</dbReference>